<dbReference type="Gene3D" id="2.60.450.10">
    <property type="entry name" value="Lipopolysaccharide (LPS) transport protein A like domain"/>
    <property type="match status" value="1"/>
</dbReference>
<protein>
    <submittedName>
        <fullName evidence="6">LPS export ABC transporter periplasmic protein LptC</fullName>
    </submittedName>
</protein>
<dbReference type="GO" id="GO:0015221">
    <property type="term" value="F:lipopolysaccharide transmembrane transporter activity"/>
    <property type="evidence" value="ECO:0007669"/>
    <property type="project" value="InterPro"/>
</dbReference>
<evidence type="ECO:0000256" key="5">
    <source>
        <dbReference type="ARBA" id="ARBA00023136"/>
    </source>
</evidence>
<dbReference type="GO" id="GO:0017089">
    <property type="term" value="F:glycolipid transfer activity"/>
    <property type="evidence" value="ECO:0007669"/>
    <property type="project" value="TreeGrafter"/>
</dbReference>
<evidence type="ECO:0000313" key="6">
    <source>
        <dbReference type="EMBL" id="MBK1706768.1"/>
    </source>
</evidence>
<dbReference type="RefSeq" id="WP_200348241.1">
    <property type="nucleotide sequence ID" value="NZ_NRSJ01000050.1"/>
</dbReference>
<organism evidence="6 7">
    <name type="scientific">Halochromatium glycolicum</name>
    <dbReference type="NCBI Taxonomy" id="85075"/>
    <lineage>
        <taxon>Bacteria</taxon>
        <taxon>Pseudomonadati</taxon>
        <taxon>Pseudomonadota</taxon>
        <taxon>Gammaproteobacteria</taxon>
        <taxon>Chromatiales</taxon>
        <taxon>Chromatiaceae</taxon>
        <taxon>Halochromatium</taxon>
    </lineage>
</organism>
<accession>A0AAJ0U7S4</accession>
<keyword evidence="4" id="KW-1133">Transmembrane helix</keyword>
<dbReference type="InterPro" id="IPR010664">
    <property type="entry name" value="LipoPS_assembly_LptC-rel"/>
</dbReference>
<dbReference type="Pfam" id="PF06835">
    <property type="entry name" value="LptC"/>
    <property type="match status" value="1"/>
</dbReference>
<dbReference type="NCBIfam" id="TIGR04409">
    <property type="entry name" value="LptC_YrbK"/>
    <property type="match status" value="1"/>
</dbReference>
<dbReference type="GO" id="GO:0030288">
    <property type="term" value="C:outer membrane-bounded periplasmic space"/>
    <property type="evidence" value="ECO:0007669"/>
    <property type="project" value="TreeGrafter"/>
</dbReference>
<keyword evidence="2" id="KW-0997">Cell inner membrane</keyword>
<keyword evidence="7" id="KW-1185">Reference proteome</keyword>
<evidence type="ECO:0000256" key="1">
    <source>
        <dbReference type="ARBA" id="ARBA00022475"/>
    </source>
</evidence>
<evidence type="ECO:0000256" key="2">
    <source>
        <dbReference type="ARBA" id="ARBA00022519"/>
    </source>
</evidence>
<dbReference type="PANTHER" id="PTHR37481">
    <property type="entry name" value="LIPOPOLYSACCHARIDE EXPORT SYSTEM PROTEIN LPTC"/>
    <property type="match status" value="1"/>
</dbReference>
<dbReference type="GO" id="GO:0005886">
    <property type="term" value="C:plasma membrane"/>
    <property type="evidence" value="ECO:0007669"/>
    <property type="project" value="InterPro"/>
</dbReference>
<dbReference type="AlphaFoldDB" id="A0AAJ0U7S4"/>
<keyword evidence="3" id="KW-0812">Transmembrane</keyword>
<dbReference type="InterPro" id="IPR052363">
    <property type="entry name" value="LPS_export_LptC"/>
</dbReference>
<keyword evidence="5" id="KW-0472">Membrane</keyword>
<reference evidence="6" key="1">
    <citation type="submission" date="2017-08" db="EMBL/GenBank/DDBJ databases">
        <authorList>
            <person name="Imhoff J.F."/>
            <person name="Rahn T."/>
            <person name="Kuenzel S."/>
            <person name="Neulinger S.C."/>
        </authorList>
    </citation>
    <scope>NUCLEOTIDE SEQUENCE</scope>
    <source>
        <strain evidence="6">DSM 11080</strain>
    </source>
</reference>
<sequence>MSRRELGLLLLLTSVVIAGWWLQRPREGGEAGVHRGERRPDYVVEGIRGLVLDIDGLPDRRLNAQRLRHYPDDGSSELDEPVMIVYPDEGPPWRVRSRSAWINANADEVLLQQDVRVRRAKTPRMDAIELRTSELRVLPQQDYAETDRFVEIERGQDWLTSQQGLRAWLADAIRAEFFGRVHARLEL</sequence>
<dbReference type="InterPro" id="IPR026265">
    <property type="entry name" value="LptC"/>
</dbReference>
<evidence type="ECO:0000313" key="7">
    <source>
        <dbReference type="Proteomes" id="UP001296776"/>
    </source>
</evidence>
<gene>
    <name evidence="6" type="primary">lptC</name>
    <name evidence="6" type="ORF">CKO40_20030</name>
</gene>
<evidence type="ECO:0000256" key="4">
    <source>
        <dbReference type="ARBA" id="ARBA00022989"/>
    </source>
</evidence>
<reference evidence="6" key="2">
    <citation type="journal article" date="2020" name="Microorganisms">
        <title>Osmotic Adaptation and Compatible Solute Biosynthesis of Phototrophic Bacteria as Revealed from Genome Analyses.</title>
        <authorList>
            <person name="Imhoff J.F."/>
            <person name="Rahn T."/>
            <person name="Kunzel S."/>
            <person name="Keller A."/>
            <person name="Neulinger S.C."/>
        </authorList>
    </citation>
    <scope>NUCLEOTIDE SEQUENCE</scope>
    <source>
        <strain evidence="6">DSM 11080</strain>
    </source>
</reference>
<name>A0AAJ0U7S4_9GAMM</name>
<dbReference type="Proteomes" id="UP001296776">
    <property type="component" value="Unassembled WGS sequence"/>
</dbReference>
<proteinExistence type="predicted"/>
<comment type="caution">
    <text evidence="6">The sequence shown here is derived from an EMBL/GenBank/DDBJ whole genome shotgun (WGS) entry which is preliminary data.</text>
</comment>
<evidence type="ECO:0000256" key="3">
    <source>
        <dbReference type="ARBA" id="ARBA00022692"/>
    </source>
</evidence>
<dbReference type="PANTHER" id="PTHR37481:SF1">
    <property type="entry name" value="LIPOPOLYSACCHARIDE EXPORT SYSTEM PROTEIN LPTC"/>
    <property type="match status" value="1"/>
</dbReference>
<dbReference type="EMBL" id="NRSJ01000050">
    <property type="protein sequence ID" value="MBK1706768.1"/>
    <property type="molecule type" value="Genomic_DNA"/>
</dbReference>
<keyword evidence="1" id="KW-1003">Cell membrane</keyword>